<keyword evidence="2" id="KW-1185">Reference proteome</keyword>
<name>L8JY23_9BACT</name>
<evidence type="ECO:0000313" key="1">
    <source>
        <dbReference type="EMBL" id="ELR72544.1"/>
    </source>
</evidence>
<comment type="caution">
    <text evidence="1">The sequence shown here is derived from an EMBL/GenBank/DDBJ whole genome shotgun (WGS) entry which is preliminary data.</text>
</comment>
<accession>L8JY23</accession>
<organism evidence="1 2">
    <name type="scientific">Fulvivirga imtechensis AK7</name>
    <dbReference type="NCBI Taxonomy" id="1237149"/>
    <lineage>
        <taxon>Bacteria</taxon>
        <taxon>Pseudomonadati</taxon>
        <taxon>Bacteroidota</taxon>
        <taxon>Cytophagia</taxon>
        <taxon>Cytophagales</taxon>
        <taxon>Fulvivirgaceae</taxon>
        <taxon>Fulvivirga</taxon>
    </lineage>
</organism>
<sequence length="52" mass="5763">MYNVEFCSLVICRKQVVVDELKDMVILSPSNVFKAGRGRSVGNCKTSGKLQN</sequence>
<dbReference type="EMBL" id="AMZN01000018">
    <property type="protein sequence ID" value="ELR72544.1"/>
    <property type="molecule type" value="Genomic_DNA"/>
</dbReference>
<evidence type="ECO:0000313" key="2">
    <source>
        <dbReference type="Proteomes" id="UP000011135"/>
    </source>
</evidence>
<dbReference type="Proteomes" id="UP000011135">
    <property type="component" value="Unassembled WGS sequence"/>
</dbReference>
<protein>
    <submittedName>
        <fullName evidence="1">Uncharacterized protein</fullName>
    </submittedName>
</protein>
<gene>
    <name evidence="1" type="ORF">C900_01282</name>
</gene>
<proteinExistence type="predicted"/>
<reference evidence="1 2" key="1">
    <citation type="submission" date="2012-12" db="EMBL/GenBank/DDBJ databases">
        <title>Genome assembly of Fulvivirga imtechensis AK7.</title>
        <authorList>
            <person name="Nupur N."/>
            <person name="Khatri I."/>
            <person name="Kumar R."/>
            <person name="Subramanian S."/>
            <person name="Pinnaka A."/>
        </authorList>
    </citation>
    <scope>NUCLEOTIDE SEQUENCE [LARGE SCALE GENOMIC DNA]</scope>
    <source>
        <strain evidence="1 2">AK7</strain>
    </source>
</reference>
<dbReference type="AlphaFoldDB" id="L8JY23"/>